<feature type="region of interest" description="Disordered" evidence="2">
    <location>
        <begin position="1902"/>
        <end position="1933"/>
    </location>
</feature>
<dbReference type="RefSeq" id="XP_031440276.1">
    <property type="nucleotide sequence ID" value="XM_031584416.2"/>
</dbReference>
<feature type="region of interest" description="Disordered" evidence="2">
    <location>
        <begin position="1781"/>
        <end position="1826"/>
    </location>
</feature>
<evidence type="ECO:0000313" key="4">
    <source>
        <dbReference type="Proteomes" id="UP000515152"/>
    </source>
</evidence>
<dbReference type="GO" id="GO:0046983">
    <property type="term" value="F:protein dimerization activity"/>
    <property type="evidence" value="ECO:0007669"/>
    <property type="project" value="InterPro"/>
</dbReference>
<feature type="compositionally biased region" description="Polar residues" evidence="2">
    <location>
        <begin position="2065"/>
        <end position="2076"/>
    </location>
</feature>
<dbReference type="GO" id="GO:0001228">
    <property type="term" value="F:DNA-binding transcription activator activity, RNA polymerase II-specific"/>
    <property type="evidence" value="ECO:0007669"/>
    <property type="project" value="TreeGrafter"/>
</dbReference>
<dbReference type="InterPro" id="IPR048064">
    <property type="entry name" value="USF3_bHLH"/>
</dbReference>
<feature type="region of interest" description="Disordered" evidence="2">
    <location>
        <begin position="1326"/>
        <end position="1432"/>
    </location>
</feature>
<organism evidence="4 5">
    <name type="scientific">Clupea harengus</name>
    <name type="common">Atlantic herring</name>
    <dbReference type="NCBI Taxonomy" id="7950"/>
    <lineage>
        <taxon>Eukaryota</taxon>
        <taxon>Metazoa</taxon>
        <taxon>Chordata</taxon>
        <taxon>Craniata</taxon>
        <taxon>Vertebrata</taxon>
        <taxon>Euteleostomi</taxon>
        <taxon>Actinopterygii</taxon>
        <taxon>Neopterygii</taxon>
        <taxon>Teleostei</taxon>
        <taxon>Clupei</taxon>
        <taxon>Clupeiformes</taxon>
        <taxon>Clupeoidei</taxon>
        <taxon>Clupeidae</taxon>
        <taxon>Clupea</taxon>
    </lineage>
</organism>
<feature type="compositionally biased region" description="Low complexity" evidence="2">
    <location>
        <begin position="2005"/>
        <end position="2022"/>
    </location>
</feature>
<dbReference type="Proteomes" id="UP000515152">
    <property type="component" value="Chromosome 17"/>
</dbReference>
<feature type="region of interest" description="Disordered" evidence="2">
    <location>
        <begin position="1166"/>
        <end position="1209"/>
    </location>
</feature>
<dbReference type="SUPFAM" id="SSF47459">
    <property type="entry name" value="HLH, helix-loop-helix DNA-binding domain"/>
    <property type="match status" value="1"/>
</dbReference>
<gene>
    <name evidence="5" type="primary">LOC105890092</name>
</gene>
<evidence type="ECO:0000259" key="3">
    <source>
        <dbReference type="PROSITE" id="PS50888"/>
    </source>
</evidence>
<feature type="compositionally biased region" description="Polar residues" evidence="2">
    <location>
        <begin position="1166"/>
        <end position="1185"/>
    </location>
</feature>
<feature type="coiled-coil region" evidence="1">
    <location>
        <begin position="85"/>
        <end position="112"/>
    </location>
</feature>
<feature type="domain" description="BHLH" evidence="3">
    <location>
        <begin position="21"/>
        <end position="72"/>
    </location>
</feature>
<protein>
    <submittedName>
        <fullName evidence="5">Basic helix-loop-helix domain-containing protein USF3</fullName>
    </submittedName>
</protein>
<dbReference type="SMART" id="SM00353">
    <property type="entry name" value="HLH"/>
    <property type="match status" value="1"/>
</dbReference>
<dbReference type="InterPro" id="IPR053252">
    <property type="entry name" value="EMT_regulator"/>
</dbReference>
<feature type="compositionally biased region" description="Polar residues" evidence="2">
    <location>
        <begin position="1136"/>
        <end position="1149"/>
    </location>
</feature>
<reference evidence="5" key="1">
    <citation type="submission" date="2025-08" db="UniProtKB">
        <authorList>
            <consortium name="RefSeq"/>
        </authorList>
    </citation>
    <scope>IDENTIFICATION</scope>
</reference>
<feature type="region of interest" description="Disordered" evidence="2">
    <location>
        <begin position="1477"/>
        <end position="1496"/>
    </location>
</feature>
<dbReference type="Gene3D" id="4.10.280.10">
    <property type="entry name" value="Helix-loop-helix DNA-binding domain"/>
    <property type="match status" value="1"/>
</dbReference>
<evidence type="ECO:0000256" key="1">
    <source>
        <dbReference type="SAM" id="Coils"/>
    </source>
</evidence>
<dbReference type="PANTHER" id="PTHR46970:SF1">
    <property type="entry name" value="BASIC HELIX-LOOP-HELIX DOMAIN-CONTAINING PROTEIN USF3"/>
    <property type="match status" value="1"/>
</dbReference>
<feature type="region of interest" description="Disordered" evidence="2">
    <location>
        <begin position="1111"/>
        <end position="1149"/>
    </location>
</feature>
<feature type="region of interest" description="Disordered" evidence="2">
    <location>
        <begin position="803"/>
        <end position="839"/>
    </location>
</feature>
<feature type="compositionally biased region" description="Polar residues" evidence="2">
    <location>
        <begin position="2325"/>
        <end position="2339"/>
    </location>
</feature>
<evidence type="ECO:0000256" key="2">
    <source>
        <dbReference type="SAM" id="MobiDB-lite"/>
    </source>
</evidence>
<feature type="region of interest" description="Disordered" evidence="2">
    <location>
        <begin position="2309"/>
        <end position="2355"/>
    </location>
</feature>
<dbReference type="InterPro" id="IPR036638">
    <property type="entry name" value="HLH_DNA-bd_sf"/>
</dbReference>
<dbReference type="GO" id="GO:0010719">
    <property type="term" value="P:negative regulation of epithelial to mesenchymal transition"/>
    <property type="evidence" value="ECO:0007669"/>
    <property type="project" value="TreeGrafter"/>
</dbReference>
<sequence length="2355" mass="251338">MPEITQNQTPIHKSPRRKKNKNKESHNAVERHRKEKINAGINRIGDLLPCSPALKQSKNMILGEAHRYITELKQQNDEMLLNGPDMVQAEEIKRLRRQIEDLRKESGHFLELLKANGINFLDDPTIHWKGKQRSAKVAKVTPTHLLSKGIIVYSNGNTIPPSGKQPGQQNLTPQPDKQHKTAVIVERACDVRPVIHNEAQVHGVIPSSAPQHIPVAALIPAVTRIGLTVVEQQAAVAPVDPKLPPPVNYITFQSLCPQPAVTTHLPQQPLSITPAPSLTSGTGSTLLLPRQPVAGVTRLPQGAESRALAPYVAAVTVSQRAEITSINQTLPPSLSLLSAAGNTQTTWTTLHLAGNTVQPVCQSLPAFDGSSAVPQQLSVCSVGVRPSTLPTPIQIQPQAATVQQVAIPTSLPPQSPQQLQSQLQQSVFSPPHSAILPQSTLLTHPVSVSQGQPVVLPQPTLGPHPQVTVFSQPTIQSVAQPQPALLPLVQPKPVLLPQTKPQPALLPQPQLAVMPQSAVIPQHQSIASPQPQPAIFTQPSVVPQPQPSIVVQPQSAIVAQAQPGLSGQQQAAVLPMLQTMQVLQVNPAGTTVAAVPAPQNNNPNVVFLQQAGSCTTQQAMREDLSSQTTQTPCQHFVIIQAANQTSHTPQTSQTGMVPAVVPVLPSHMATSNALSVTNSQAVSGKQLVHILPQLSSQAPQTISMNGQVFVLQPVNSPDKGSGMAATVPPQICQTSSSEEQSSDLTVHSFGPLTGLNQTGSQVTSQSIVQMHSIVPPSYTIVQPNLPTTIPAVNSCVTMAPIPQETPAPPKQVSSVVRGPVKKIGPKRKPGRKPKSARSKDLKLGRCLLPIAAKPTTPQTKPVNSVGLLRQSTTAVIAPKTTLSSTTTSTVSSTNCVQSTTVVTKNNSAVKKPPVTGVNLTASGVLSTNSSQNTPVPITTPVSEAVLNVTSVQSALDKPTVTPPVTAINSVCTTLSGPAATPVLSRTIATSLSFTQKAIVVSKESAKSSRSAVATNTCSALNTSIDNGVLMTKDTTAVSCVDSIVKPTCSAVSVHPVSIESPPPSKTTVCVGLSMPGIQQLHTTTSATSYSSVQATALVTCVDSTPSKSIVAPSRSLMPPPIPTINTSAPSGPMISGRSNQPSLQCQGKSANLLDSSQISTLPTIQISCGKPSSQSNHPDTSSQIQPPQPRKRDHIGGSLGQPQEVGLAPLPSTQMSSMELKLDSRKEKALVSVEKEHLVTNSCPRKNSSLPQEVYSLEQDSLEQPLMSNRQTDSPLSAGGRGFSVASMLPTGHNISASSNSFGTFSFMSEQAEILALVTALDLPKSQQANSNNKERTTEQQFKPPKHLDLPLVKTSSQSSVRCPPVEGTTSRPNRQSHGVSYSQSQSASVGSLNVNNLIRPSSSQPYPGSPSLAQQASVPSPGGPANLVSQPSTPILPNCSVSGQLNDYAPHKSALMRPHVGVAERHLKELPKRPAQDDVMLPNNKRPKVCPPGNVGRMDVKGADHSQMIIGQMTPNPPAVMTRINPESSLFSSNSFMSTVLRPADGHCPSQVLPQEPSQPGVVHLQLGHSQHGAPQSQQHIGGNPYLKHQQQEQQRHHLYQLQHHLTQPDNTQSQLHNIHQRAMQQDQHVHKKRGMVRGGQTGPPVGMQQKQHHLEKSGLQQHPPPQQQHPPSQQQHQQQQQQQHQQQQQQSQQLQQPQHQQPHQQQQQIQQQSSHSRHQHLQQQIQQQHFAGRLQEKTCEAQPTGPRTHQNSHLGQQECQSGQDHNTVQRLMGSRTLEQQLTSQANSAVSRSSDLTCAPSRHERQRLSSYSAEALIGKSSSSGEQRMGLHLQAPRGNNQDQPDLRYLDRAKGNLNHNPASRLPPDHPGSADVQRIIECPPFKTLSSSHQLGNFEVQVSRGGDVNKTVPPVQRGPQVQGTFRMGPGSGGDGRSRVPYSGSHAGSQGMQIGVGLPREQEPCHQSFMQSLLAPHLPDQTVHQRSAQCCPPVSIEYSCVPGTSAGDLQAKASSPSLSSSQKAPAMRLGESNKGHIPQVSGNLHGQGVRTGLPHPPTPQSSAEPGRNPASSRPLSGVSQRTRHIGQEAQSSKIRQGERPRSGTVRPSDPFESEGSLPLPSTGGVILGRPQTGGETRRGSIVRFMPDSSQVGSENNLVSDQHLSQNFSFPFIADGSMNPPPPINANSTFIPPVTQSGTSRTAALLPVEPQNTLPSFYPSYSPAAHPSLPSEIPLQYFSNQMFTSPSTDKSSNAPLNNRFSSILSPPRPVGFAQASFPLLPEMPHMPIGNSSSITPHLSNFNLTSLFPEIATAMPPDGSSMPMSPLLSLANTSSADSSKQTNRPAHNISHILGHDGSSAV</sequence>
<dbReference type="PROSITE" id="PS50888">
    <property type="entry name" value="BHLH"/>
    <property type="match status" value="1"/>
</dbReference>
<feature type="compositionally biased region" description="Basic and acidic residues" evidence="2">
    <location>
        <begin position="22"/>
        <end position="32"/>
    </location>
</feature>
<feature type="region of interest" description="Disordered" evidence="2">
    <location>
        <begin position="2004"/>
        <end position="2133"/>
    </location>
</feature>
<keyword evidence="4" id="KW-1185">Reference proteome</keyword>
<keyword evidence="1" id="KW-0175">Coiled coil</keyword>
<dbReference type="OrthoDB" id="690068at2759"/>
<feature type="compositionally biased region" description="Low complexity" evidence="2">
    <location>
        <begin position="1376"/>
        <end position="1392"/>
    </location>
</feature>
<dbReference type="FunFam" id="4.10.280.10:FF:000051">
    <property type="entry name" value="Basic helix-loop-helix domain-containing protein KIAA2018"/>
    <property type="match status" value="1"/>
</dbReference>
<accession>A0A6P8GR41</accession>
<feature type="region of interest" description="Disordered" evidence="2">
    <location>
        <begin position="1621"/>
        <end position="1766"/>
    </location>
</feature>
<feature type="compositionally biased region" description="Low complexity" evidence="2">
    <location>
        <begin position="2309"/>
        <end position="2324"/>
    </location>
</feature>
<feature type="compositionally biased region" description="Polar residues" evidence="2">
    <location>
        <begin position="1747"/>
        <end position="1766"/>
    </location>
</feature>
<dbReference type="GeneID" id="105890092"/>
<proteinExistence type="predicted"/>
<feature type="compositionally biased region" description="Polar residues" evidence="2">
    <location>
        <begin position="1781"/>
        <end position="1797"/>
    </location>
</feature>
<name>A0A6P8GR41_CLUHA</name>
<feature type="compositionally biased region" description="Basic residues" evidence="2">
    <location>
        <begin position="819"/>
        <end position="836"/>
    </location>
</feature>
<dbReference type="CDD" id="cd18910">
    <property type="entry name" value="bHLHzip_USF3"/>
    <property type="match status" value="1"/>
</dbReference>
<feature type="compositionally biased region" description="Low complexity" evidence="2">
    <location>
        <begin position="1671"/>
        <end position="1716"/>
    </location>
</feature>
<dbReference type="KEGG" id="char:105890092"/>
<dbReference type="InterPro" id="IPR011598">
    <property type="entry name" value="bHLH_dom"/>
</dbReference>
<feature type="compositionally biased region" description="Low complexity" evidence="2">
    <location>
        <begin position="1401"/>
        <end position="1412"/>
    </location>
</feature>
<evidence type="ECO:0000313" key="5">
    <source>
        <dbReference type="RefSeq" id="XP_031440276.1"/>
    </source>
</evidence>
<feature type="region of interest" description="Disordered" evidence="2">
    <location>
        <begin position="1"/>
        <end position="33"/>
    </location>
</feature>
<feature type="compositionally biased region" description="Polar residues" evidence="2">
    <location>
        <begin position="1"/>
        <end position="11"/>
    </location>
</feature>
<dbReference type="Pfam" id="PF00010">
    <property type="entry name" value="HLH"/>
    <property type="match status" value="1"/>
</dbReference>
<dbReference type="PANTHER" id="PTHR46970">
    <property type="entry name" value="BASIC HELIX-LOOP-HELIX DOMAIN-CONTAINING PROTEIN USF3"/>
    <property type="match status" value="1"/>
</dbReference>
<dbReference type="GO" id="GO:0000977">
    <property type="term" value="F:RNA polymerase II transcription regulatory region sequence-specific DNA binding"/>
    <property type="evidence" value="ECO:0007669"/>
    <property type="project" value="TreeGrafter"/>
</dbReference>
<feature type="region of interest" description="Disordered" evidence="2">
    <location>
        <begin position="1569"/>
        <end position="1597"/>
    </location>
</feature>